<evidence type="ECO:0000313" key="1">
    <source>
        <dbReference type="EMBL" id="GMR38652.1"/>
    </source>
</evidence>
<organism evidence="1 2">
    <name type="scientific">Pristionchus mayeri</name>
    <dbReference type="NCBI Taxonomy" id="1317129"/>
    <lineage>
        <taxon>Eukaryota</taxon>
        <taxon>Metazoa</taxon>
        <taxon>Ecdysozoa</taxon>
        <taxon>Nematoda</taxon>
        <taxon>Chromadorea</taxon>
        <taxon>Rhabditida</taxon>
        <taxon>Rhabditina</taxon>
        <taxon>Diplogasteromorpha</taxon>
        <taxon>Diplogasteroidea</taxon>
        <taxon>Neodiplogasteridae</taxon>
        <taxon>Pristionchus</taxon>
    </lineage>
</organism>
<proteinExistence type="predicted"/>
<keyword evidence="2" id="KW-1185">Reference proteome</keyword>
<comment type="caution">
    <text evidence="1">The sequence shown here is derived from an EMBL/GenBank/DDBJ whole genome shotgun (WGS) entry which is preliminary data.</text>
</comment>
<gene>
    <name evidence="1" type="ORF">PMAYCL1PPCAC_08847</name>
</gene>
<evidence type="ECO:0000313" key="2">
    <source>
        <dbReference type="Proteomes" id="UP001328107"/>
    </source>
</evidence>
<dbReference type="AlphaFoldDB" id="A0AAN4ZIH2"/>
<protein>
    <submittedName>
        <fullName evidence="1">Uncharacterized protein</fullName>
    </submittedName>
</protein>
<name>A0AAN4ZIH2_9BILA</name>
<accession>A0AAN4ZIH2</accession>
<reference evidence="2" key="1">
    <citation type="submission" date="2022-10" db="EMBL/GenBank/DDBJ databases">
        <title>Genome assembly of Pristionchus species.</title>
        <authorList>
            <person name="Yoshida K."/>
            <person name="Sommer R.J."/>
        </authorList>
    </citation>
    <scope>NUCLEOTIDE SEQUENCE [LARGE SCALE GENOMIC DNA]</scope>
    <source>
        <strain evidence="2">RS5460</strain>
    </source>
</reference>
<sequence length="128" mass="15004">MKTSEIILFENEPMYFVEDSREWYVYRYHENHESGKGEAFDISGIKSISKYERHYHRGVLYLFRESSSPKLERRNENVVIVEGPILDGSVCKILTPHHSDFIFIANSDQNVLIAIDTTNLRVSQQSYE</sequence>
<dbReference type="EMBL" id="BTRK01000002">
    <property type="protein sequence ID" value="GMR38652.1"/>
    <property type="molecule type" value="Genomic_DNA"/>
</dbReference>
<dbReference type="Proteomes" id="UP001328107">
    <property type="component" value="Unassembled WGS sequence"/>
</dbReference>